<name>A0AB39HTC5_9BACI</name>
<gene>
    <name evidence="3" type="primary">dpsA</name>
    <name evidence="3" type="ORF">AB4Y30_05775</name>
</gene>
<dbReference type="GO" id="GO:0051287">
    <property type="term" value="F:NAD binding"/>
    <property type="evidence" value="ECO:0007669"/>
    <property type="project" value="InterPro"/>
</dbReference>
<dbReference type="AlphaFoldDB" id="A0AB39HTC5"/>
<feature type="domain" description="Dipicolinate synthase subunit A N-terminal" evidence="2">
    <location>
        <begin position="7"/>
        <end position="122"/>
    </location>
</feature>
<dbReference type="SUPFAM" id="SSF51735">
    <property type="entry name" value="NAD(P)-binding Rossmann-fold domains"/>
    <property type="match status" value="1"/>
</dbReference>
<organism evidence="3">
    <name type="scientific">Ornithinibacillus sp. 4-3</name>
    <dbReference type="NCBI Taxonomy" id="3231488"/>
    <lineage>
        <taxon>Bacteria</taxon>
        <taxon>Bacillati</taxon>
        <taxon>Bacillota</taxon>
        <taxon>Bacilli</taxon>
        <taxon>Bacillales</taxon>
        <taxon>Bacillaceae</taxon>
        <taxon>Ornithinibacillus</taxon>
    </lineage>
</organism>
<evidence type="ECO:0000259" key="2">
    <source>
        <dbReference type="Pfam" id="PF16924"/>
    </source>
</evidence>
<proteinExistence type="predicted"/>
<reference evidence="3" key="1">
    <citation type="submission" date="2024-07" db="EMBL/GenBank/DDBJ databases">
        <title>Halotolerant mesophilic bacterium Ornithinibacillus sp. 4-3, sp. nov., isolated from soil.</title>
        <authorList>
            <person name="Sidarenka A.V."/>
            <person name="Guliayeva D.E."/>
            <person name="Leanovich S.I."/>
            <person name="Hileuskaya K.S."/>
            <person name="Akhremchuk A.E."/>
            <person name="Sikolenko M.A."/>
            <person name="Valentovich L.N."/>
        </authorList>
    </citation>
    <scope>NUCLEOTIDE SEQUENCE</scope>
    <source>
        <strain evidence="3">4-3</strain>
    </source>
</reference>
<dbReference type="Gene3D" id="3.40.50.720">
    <property type="entry name" value="NAD(P)-binding Rossmann-like Domain"/>
    <property type="match status" value="2"/>
</dbReference>
<dbReference type="Pfam" id="PF16924">
    <property type="entry name" value="DpaA_N"/>
    <property type="match status" value="1"/>
</dbReference>
<evidence type="ECO:0000313" key="3">
    <source>
        <dbReference type="EMBL" id="XDK33862.1"/>
    </source>
</evidence>
<feature type="domain" description="D-isomer specific 2-hydroxyacid dehydrogenase NAD-binding" evidence="1">
    <location>
        <begin position="149"/>
        <end position="242"/>
    </location>
</feature>
<dbReference type="InterPro" id="IPR036291">
    <property type="entry name" value="NAD(P)-bd_dom_sf"/>
</dbReference>
<dbReference type="Pfam" id="PF02826">
    <property type="entry name" value="2-Hacid_dh_C"/>
    <property type="match status" value="1"/>
</dbReference>
<accession>A0AB39HTC5</accession>
<evidence type="ECO:0000259" key="1">
    <source>
        <dbReference type="Pfam" id="PF02826"/>
    </source>
</evidence>
<dbReference type="NCBIfam" id="TIGR02853">
    <property type="entry name" value="spore_dpaA"/>
    <property type="match status" value="1"/>
</dbReference>
<dbReference type="InterPro" id="IPR031629">
    <property type="entry name" value="DpaA_N"/>
</dbReference>
<dbReference type="EMBL" id="CP162599">
    <property type="protein sequence ID" value="XDK33862.1"/>
    <property type="molecule type" value="Genomic_DNA"/>
</dbReference>
<dbReference type="InterPro" id="IPR014215">
    <property type="entry name" value="Dipicolinic_acid_synth_A"/>
</dbReference>
<sequence>MLQGMNILIMGGDARFLIVMDDLIGNGANVHVIGYDQFTVQQPNIHSHSLDTMDFSKIDAIVLPVSGTNAQGKMEAMYSEEEIYINAEILNQTPKHCIIYSGTTNDFLTQLAEENQRKLVTLFARDDLAIYNSIPTAEGTLKIAIDETDTTIHGAKILVLGFGRVGFTVARLFKNVGAHVHVAARKSTDIARITELGLQPIRLNEVDQQIQDMDICINTIPHLILNKELLDQVSKETLIIDITSAPGGTDFAYAEKVGIKTVHGLGLPGKTAPKTAGKVIGRIINELLEEQYKKQS</sequence>
<dbReference type="NCBIfam" id="NF006162">
    <property type="entry name" value="PRK08306.1"/>
    <property type="match status" value="1"/>
</dbReference>
<dbReference type="RefSeq" id="WP_368654540.1">
    <property type="nucleotide sequence ID" value="NZ_CP162599.1"/>
</dbReference>
<dbReference type="InterPro" id="IPR006140">
    <property type="entry name" value="D-isomer_DH_NAD-bd"/>
</dbReference>
<protein>
    <submittedName>
        <fullName evidence="3">Dipicolinate synthase subunit DpsA</fullName>
    </submittedName>
</protein>